<dbReference type="InterPro" id="IPR051656">
    <property type="entry name" value="LEM_domain"/>
</dbReference>
<keyword evidence="3" id="KW-0597">Phosphoprotein</keyword>
<organism evidence="10 11">
    <name type="scientific">Eleutherodactylus coqui</name>
    <name type="common">Puerto Rican coqui</name>
    <dbReference type="NCBI Taxonomy" id="57060"/>
    <lineage>
        <taxon>Eukaryota</taxon>
        <taxon>Metazoa</taxon>
        <taxon>Chordata</taxon>
        <taxon>Craniata</taxon>
        <taxon>Vertebrata</taxon>
        <taxon>Euteleostomi</taxon>
        <taxon>Amphibia</taxon>
        <taxon>Batrachia</taxon>
        <taxon>Anura</taxon>
        <taxon>Neobatrachia</taxon>
        <taxon>Hyloidea</taxon>
        <taxon>Eleutherodactylidae</taxon>
        <taxon>Eleutherodactylinae</taxon>
        <taxon>Eleutherodactylus</taxon>
        <taxon>Eleutherodactylus</taxon>
    </lineage>
</organism>
<evidence type="ECO:0000256" key="6">
    <source>
        <dbReference type="SAM" id="MobiDB-lite"/>
    </source>
</evidence>
<evidence type="ECO:0000256" key="4">
    <source>
        <dbReference type="ARBA" id="ARBA00022990"/>
    </source>
</evidence>
<dbReference type="PANTHER" id="PTHR12019:SF9">
    <property type="entry name" value="THYMOPOIETIN"/>
    <property type="match status" value="1"/>
</dbReference>
<feature type="compositionally biased region" description="Basic and acidic residues" evidence="6">
    <location>
        <begin position="167"/>
        <end position="182"/>
    </location>
</feature>
<evidence type="ECO:0008006" key="12">
    <source>
        <dbReference type="Google" id="ProtNLM"/>
    </source>
</evidence>
<evidence type="ECO:0000313" key="11">
    <source>
        <dbReference type="Proteomes" id="UP000770717"/>
    </source>
</evidence>
<dbReference type="Gene3D" id="1.10.720.40">
    <property type="match status" value="2"/>
</dbReference>
<evidence type="ECO:0000256" key="7">
    <source>
        <dbReference type="SAM" id="Phobius"/>
    </source>
</evidence>
<evidence type="ECO:0000256" key="5">
    <source>
        <dbReference type="ARBA" id="ARBA00023125"/>
    </source>
</evidence>
<dbReference type="SMART" id="SM00540">
    <property type="entry name" value="LEM"/>
    <property type="match status" value="1"/>
</dbReference>
<feature type="transmembrane region" description="Helical" evidence="7">
    <location>
        <begin position="403"/>
        <end position="424"/>
    </location>
</feature>
<dbReference type="PROSITE" id="PS50954">
    <property type="entry name" value="LEM"/>
    <property type="match status" value="1"/>
</dbReference>
<dbReference type="FunFam" id="1.10.720.40:FF:000001">
    <property type="entry name" value="LEM domain containing 2, isoform CRA_a"/>
    <property type="match status" value="2"/>
</dbReference>
<evidence type="ECO:0000259" key="8">
    <source>
        <dbReference type="PROSITE" id="PS50954"/>
    </source>
</evidence>
<feature type="region of interest" description="Disordered" evidence="6">
    <location>
        <begin position="47"/>
        <end position="97"/>
    </location>
</feature>
<reference evidence="10" key="1">
    <citation type="thesis" date="2020" institute="ProQuest LLC" country="789 East Eisenhower Parkway, Ann Arbor, MI, USA">
        <title>Comparative Genomics and Chromosome Evolution.</title>
        <authorList>
            <person name="Mudd A.B."/>
        </authorList>
    </citation>
    <scope>NUCLEOTIDE SEQUENCE</scope>
    <source>
        <strain evidence="10">HN-11 Male</strain>
        <tissue evidence="10">Kidney and liver</tissue>
    </source>
</reference>
<feature type="domain" description="LEM" evidence="8">
    <location>
        <begin position="91"/>
        <end position="135"/>
    </location>
</feature>
<comment type="caution">
    <text evidence="10">The sequence shown here is derived from an EMBL/GenBank/DDBJ whole genome shotgun (WGS) entry which is preliminary data.</text>
</comment>
<dbReference type="PANTHER" id="PTHR12019">
    <property type="entry name" value="LAMINA-ASSOCIATED POLYPEPTIDE THYMOPOIETIN"/>
    <property type="match status" value="1"/>
</dbReference>
<keyword evidence="7" id="KW-1133">Transmembrane helix</keyword>
<dbReference type="SUPFAM" id="SSF63451">
    <property type="entry name" value="LEM domain"/>
    <property type="match status" value="2"/>
</dbReference>
<evidence type="ECO:0000256" key="3">
    <source>
        <dbReference type="ARBA" id="ARBA00022553"/>
    </source>
</evidence>
<name>A0A8J6KEZ3_ELECQ</name>
<keyword evidence="7" id="KW-0472">Membrane</keyword>
<sequence>MSEYLEDPSILTKEKLKNELIANNVVLPSGEQRKDVYVQLYRQHLTARNRATPEFSSDEERESTPVRGRGRPPGRKATKKTDKPTVEGKNDQDITSLSNEALKEELLKYGVKPGPILGSTRKVYEQRLLKLKEQQDVVSTAPPVADLPTTDNKQNGNTDSAQYSDNDEPRADLTFEPREPLRSKPKPQVTSRSKRLEQNENLSEDVVSEPPKMSESEKGGRLQAVSKEATKVARRTPRKRVVAAETFDDADNYEAAPIPETVLPSSNQNLANSGFSQFESRQVDYQVIENFKHTNALRSVSEFSDLSRRTPKKQLISEKIIDKTSMEEKREGDILKEMFPYEVLTPTGISASCRRPIKGAAGRPFNVKDYKLEESYSSKYISKYQPVMEEKTTKGKSGWSIPIWIKLLFFLSLAVLAFLVYQAMEPNEGNPFAKWLQGNPNLSKE</sequence>
<dbReference type="AlphaFoldDB" id="A0A8J6KEZ3"/>
<dbReference type="SMART" id="SM01261">
    <property type="entry name" value="Thymopoietin"/>
    <property type="match status" value="1"/>
</dbReference>
<feature type="region of interest" description="Disordered" evidence="6">
    <location>
        <begin position="131"/>
        <end position="232"/>
    </location>
</feature>
<keyword evidence="5" id="KW-0238">DNA-binding</keyword>
<feature type="compositionally biased region" description="Polar residues" evidence="6">
    <location>
        <begin position="149"/>
        <end position="164"/>
    </location>
</feature>
<proteinExistence type="inferred from homology"/>
<keyword evidence="4" id="KW-0007">Acetylation</keyword>
<evidence type="ECO:0000256" key="2">
    <source>
        <dbReference type="ARBA" id="ARBA00022481"/>
    </source>
</evidence>
<feature type="compositionally biased region" description="Basic residues" evidence="6">
    <location>
        <begin position="68"/>
        <end position="78"/>
    </location>
</feature>
<keyword evidence="7" id="KW-0812">Transmembrane</keyword>
<dbReference type="OrthoDB" id="10072362at2759"/>
<gene>
    <name evidence="10" type="ORF">GDO78_006033</name>
</gene>
<dbReference type="Pfam" id="PF03020">
    <property type="entry name" value="LEM"/>
    <property type="match status" value="1"/>
</dbReference>
<feature type="domain" description="LEM-like" evidence="9">
    <location>
        <begin position="5"/>
        <end position="48"/>
    </location>
</feature>
<dbReference type="EMBL" id="WNTK01000002">
    <property type="protein sequence ID" value="KAG9490477.1"/>
    <property type="molecule type" value="Genomic_DNA"/>
</dbReference>
<dbReference type="Proteomes" id="UP000770717">
    <property type="component" value="Unassembled WGS sequence"/>
</dbReference>
<dbReference type="PROSITE" id="PS50955">
    <property type="entry name" value="LEM_LIKE"/>
    <property type="match status" value="1"/>
</dbReference>
<keyword evidence="2" id="KW-0488">Methylation</keyword>
<protein>
    <recommendedName>
        <fullName evidence="12">Thymopoietin</fullName>
    </recommendedName>
</protein>
<accession>A0A8J6KEZ3</accession>
<evidence type="ECO:0000256" key="1">
    <source>
        <dbReference type="ARBA" id="ARBA00007744"/>
    </source>
</evidence>
<dbReference type="CDD" id="cd12935">
    <property type="entry name" value="LEM_like"/>
    <property type="match status" value="1"/>
</dbReference>
<evidence type="ECO:0000259" key="9">
    <source>
        <dbReference type="PROSITE" id="PS50955"/>
    </source>
</evidence>
<comment type="similarity">
    <text evidence="1">Belongs to the LEM family.</text>
</comment>
<dbReference type="CDD" id="cd12940">
    <property type="entry name" value="LEM_LAP2_LEMD1"/>
    <property type="match status" value="1"/>
</dbReference>
<dbReference type="InterPro" id="IPR013146">
    <property type="entry name" value="LEM-like_dom"/>
</dbReference>
<keyword evidence="11" id="KW-1185">Reference proteome</keyword>
<dbReference type="InterPro" id="IPR011015">
    <property type="entry name" value="LEM/LEM-like_dom_sf"/>
</dbReference>
<dbReference type="Pfam" id="PF08198">
    <property type="entry name" value="Thymopoietin"/>
    <property type="match status" value="1"/>
</dbReference>
<feature type="compositionally biased region" description="Basic and acidic residues" evidence="6">
    <location>
        <begin position="79"/>
        <end position="92"/>
    </location>
</feature>
<dbReference type="InterPro" id="IPR003887">
    <property type="entry name" value="LEM_dom"/>
</dbReference>
<dbReference type="GO" id="GO:0005635">
    <property type="term" value="C:nuclear envelope"/>
    <property type="evidence" value="ECO:0007669"/>
    <property type="project" value="UniProtKB-ARBA"/>
</dbReference>
<evidence type="ECO:0000313" key="10">
    <source>
        <dbReference type="EMBL" id="KAG9490477.1"/>
    </source>
</evidence>
<dbReference type="GO" id="GO:0003677">
    <property type="term" value="F:DNA binding"/>
    <property type="evidence" value="ECO:0007669"/>
    <property type="project" value="UniProtKB-KW"/>
</dbReference>